<dbReference type="Pfam" id="PF17239">
    <property type="entry name" value="DUF5312"/>
    <property type="match status" value="1"/>
</dbReference>
<dbReference type="Proteomes" id="UP000186400">
    <property type="component" value="Unassembled WGS sequence"/>
</dbReference>
<evidence type="ECO:0000256" key="1">
    <source>
        <dbReference type="SAM" id="MobiDB-lite"/>
    </source>
</evidence>
<proteinExistence type="predicted"/>
<evidence type="ECO:0000313" key="3">
    <source>
        <dbReference type="Proteomes" id="UP000186400"/>
    </source>
</evidence>
<name>A0A1N6RBE6_9SPIO</name>
<reference evidence="3" key="1">
    <citation type="submission" date="2017-01" db="EMBL/GenBank/DDBJ databases">
        <authorList>
            <person name="Varghese N."/>
            <person name="Submissions S."/>
        </authorList>
    </citation>
    <scope>NUCLEOTIDE SEQUENCE [LARGE SCALE GENOMIC DNA]</scope>
    <source>
        <strain evidence="3">ASpG1</strain>
    </source>
</reference>
<dbReference type="InterPro" id="IPR035196">
    <property type="entry name" value="DUF5312"/>
</dbReference>
<evidence type="ECO:0000313" key="2">
    <source>
        <dbReference type="EMBL" id="SIQ26201.1"/>
    </source>
</evidence>
<feature type="compositionally biased region" description="Basic and acidic residues" evidence="1">
    <location>
        <begin position="1"/>
        <end position="22"/>
    </location>
</feature>
<accession>A0A1N6RBE6</accession>
<dbReference type="EMBL" id="FTMS01000006">
    <property type="protein sequence ID" value="SIQ26201.1"/>
    <property type="molecule type" value="Genomic_DNA"/>
</dbReference>
<feature type="region of interest" description="Disordered" evidence="1">
    <location>
        <begin position="1"/>
        <end position="24"/>
    </location>
</feature>
<dbReference type="OrthoDB" id="349962at2"/>
<sequence>MAKDGVQRKGTEKPQGAAEKDSGPNGILERILGIFLGFGDPERDRKRALKALGKSLSKDRFKFYKPRGSQVEAPLARMLYDTYRAVYAVRKLVQPSDTSGALKLLVIESRMTDHQYELKEQMEERALRERAKTREVKELAEEVRDTLIDFVGAFDANRVKEINAIYNELRAFVQFCNFDYYFTLRKFDSAISEDSFSYKPKFDSIDAEYVVDDLRDFQEFLYSLPLETDWQRLFDLLSSYRGVEVVDRDAWQKVVKTLRLVSESRILERIVQHSAEDPDWVAKPTVHNTRIVEPYLNELKTNVEGVLQKLVKERRNNRIEKLVHQVFGTTVVARTKNYTAKANVIFQKSDVEGFLHTDSLNYLKAYLLDYFKKDMREIVQDLLIVRGKWVTSVQAQQVSDAYHGVLAVSEQIIKLDDSLADEGELGQRLRRAAGRVVERDPGTQKQLKELVKTINQEAERLVTEAAQNLIVIGKNLKALVDDVERKEPSMIINWKELDAAIEEDLREQMSALYRQLYYLVQLLQVYTAKS</sequence>
<dbReference type="STRING" id="159291.SAMN05920897_10639"/>
<gene>
    <name evidence="2" type="ORF">SAMN05920897_10639</name>
</gene>
<dbReference type="AlphaFoldDB" id="A0A1N6RBE6"/>
<protein>
    <submittedName>
        <fullName evidence="2">Uncharacterized protein</fullName>
    </submittedName>
</protein>
<dbReference type="RefSeq" id="WP_076488328.1">
    <property type="nucleotide sequence ID" value="NZ_FTMS01000006.1"/>
</dbReference>
<organism evidence="2 3">
    <name type="scientific">Alkalispirochaeta americana</name>
    <dbReference type="NCBI Taxonomy" id="159291"/>
    <lineage>
        <taxon>Bacteria</taxon>
        <taxon>Pseudomonadati</taxon>
        <taxon>Spirochaetota</taxon>
        <taxon>Spirochaetia</taxon>
        <taxon>Spirochaetales</taxon>
        <taxon>Spirochaetaceae</taxon>
        <taxon>Alkalispirochaeta</taxon>
    </lineage>
</organism>
<keyword evidence="3" id="KW-1185">Reference proteome</keyword>